<reference evidence="15 16" key="3">
    <citation type="journal article" date="2017" name="Elife">
        <title>Extensive horizontal gene transfer in cheese-associated bacteria.</title>
        <authorList>
            <person name="Bonham K.S."/>
            <person name="Wolfe B.E."/>
            <person name="Dutton R.J."/>
        </authorList>
    </citation>
    <scope>NUCLEOTIDE SEQUENCE [LARGE SCALE GENOMIC DNA]</scope>
    <source>
        <strain evidence="9 17">738_8</strain>
        <strain evidence="8 16">900_6</strain>
        <strain evidence="7 15">947_7</strain>
        <strain evidence="6 19">962_8</strain>
        <strain evidence="5 18">JB5</strain>
    </source>
</reference>
<evidence type="ECO:0000313" key="9">
    <source>
        <dbReference type="EMBL" id="PCC54510.1"/>
    </source>
</evidence>
<dbReference type="GeneID" id="60907262"/>
<dbReference type="Proteomes" id="UP000234289">
    <property type="component" value="Unassembled WGS sequence"/>
</dbReference>
<dbReference type="EMBL" id="CP025330">
    <property type="protein sequence ID" value="AZT94397.1"/>
    <property type="molecule type" value="Genomic_DNA"/>
</dbReference>
<reference evidence="24 25" key="7">
    <citation type="submission" date="2019-01" db="EMBL/GenBank/DDBJ databases">
        <title>Comparative genomic analysis of Brevibacterium aurantiacum sheds light on its evolution and its adaptation to smear-ripened cheeses.</title>
        <authorList>
            <person name="Moineau S."/>
        </authorList>
    </citation>
    <scope>NUCLEOTIDE SEQUENCE [LARGE SCALE GENOMIC DNA]</scope>
    <source>
        <strain evidence="3 25">SMQ-1417</strain>
        <strain evidence="4 24">SMQ-1420</strain>
    </source>
</reference>
<dbReference type="Proteomes" id="UP000218620">
    <property type="component" value="Unassembled WGS sequence"/>
</dbReference>
<dbReference type="EMBL" id="FXZG01000009">
    <property type="protein sequence ID" value="SMX83573.1"/>
    <property type="molecule type" value="Genomic_DNA"/>
</dbReference>
<dbReference type="Proteomes" id="UP000282731">
    <property type="component" value="Chromosome"/>
</dbReference>
<dbReference type="RefSeq" id="WP_009883867.1">
    <property type="nucleotide sequence ID" value="NZ_AAGP01000023.1"/>
</dbReference>
<evidence type="ECO:0000313" key="16">
    <source>
        <dbReference type="Proteomes" id="UP000217720"/>
    </source>
</evidence>
<dbReference type="eggNOG" id="ENOG5031X4R">
    <property type="taxonomic scope" value="Bacteria"/>
</dbReference>
<reference evidence="14" key="2">
    <citation type="submission" date="2016-09" db="EMBL/GenBank/DDBJ databases">
        <title>Complete Genome Sequence of Brevibacterium linens SMQ-1335.</title>
        <authorList>
            <person name="de Melo A.G."/>
            <person name="Labrie S.J."/>
            <person name="Dumaresq J."/>
            <person name="Roberts R.J."/>
            <person name="Tremblay D.M."/>
            <person name="Moineau S."/>
        </authorList>
    </citation>
    <scope>NUCLEOTIDE SEQUENCE [LARGE SCALE GENOMIC DNA]</scope>
    <source>
        <strain evidence="14">SMQ-1335</strain>
    </source>
</reference>
<evidence type="ECO:0000313" key="18">
    <source>
        <dbReference type="Proteomes" id="UP000218377"/>
    </source>
</evidence>
<feature type="compositionally biased region" description="Basic and acidic residues" evidence="1">
    <location>
        <begin position="181"/>
        <end position="193"/>
    </location>
</feature>
<proteinExistence type="predicted"/>
<dbReference type="Proteomes" id="UP000217881">
    <property type="component" value="Unassembled WGS sequence"/>
</dbReference>
<evidence type="ECO:0000313" key="12">
    <source>
        <dbReference type="EMBL" id="SMX98858.1"/>
    </source>
</evidence>
<dbReference type="EMBL" id="FXZI01000010">
    <property type="protein sequence ID" value="SMX98858.1"/>
    <property type="molecule type" value="Genomic_DNA"/>
</dbReference>
<feature type="compositionally biased region" description="Polar residues" evidence="1">
    <location>
        <begin position="201"/>
        <end position="212"/>
    </location>
</feature>
<dbReference type="Proteomes" id="UP000283000">
    <property type="component" value="Chromosome"/>
</dbReference>
<dbReference type="InterPro" id="IPR023353">
    <property type="entry name" value="LemA-like_dom_sf"/>
</dbReference>
<dbReference type="EMBL" id="FXYZ01000006">
    <property type="protein sequence ID" value="SMX81338.1"/>
    <property type="molecule type" value="Genomic_DNA"/>
</dbReference>
<reference evidence="20 23" key="5">
    <citation type="submission" date="2017-03" db="EMBL/GenBank/DDBJ databases">
        <authorList>
            <person name="Monnet C."/>
        </authorList>
    </citation>
    <scope>NUCLEOTIDE SEQUENCE [LARGE SCALE GENOMIC DNA]</scope>
    <source>
        <strain evidence="23">ATCC 9175</strain>
        <strain evidence="20">CNRZ 920</strain>
    </source>
</reference>
<evidence type="ECO:0000313" key="19">
    <source>
        <dbReference type="Proteomes" id="UP000218620"/>
    </source>
</evidence>
<dbReference type="EMBL" id="FXZB01000041">
    <property type="protein sequence ID" value="SMY00980.1"/>
    <property type="molecule type" value="Genomic_DNA"/>
</dbReference>
<dbReference type="AlphaFoldDB" id="A0A1D7W6K4"/>
<accession>A0A1D7W6K4</accession>
<evidence type="ECO:0000313" key="17">
    <source>
        <dbReference type="Proteomes" id="UP000217881"/>
    </source>
</evidence>
<evidence type="ECO:0000313" key="15">
    <source>
        <dbReference type="Proteomes" id="UP000217564"/>
    </source>
</evidence>
<dbReference type="Proteomes" id="UP000094793">
    <property type="component" value="Chromosome"/>
</dbReference>
<evidence type="ECO:0000313" key="8">
    <source>
        <dbReference type="EMBL" id="PCC50366.1"/>
    </source>
</evidence>
<evidence type="ECO:0000313" key="24">
    <source>
        <dbReference type="Proteomes" id="UP000282731"/>
    </source>
</evidence>
<evidence type="ECO:0000313" key="4">
    <source>
        <dbReference type="EMBL" id="AZT98169.1"/>
    </source>
</evidence>
<evidence type="ECO:0000313" key="2">
    <source>
        <dbReference type="EMBL" id="AOP54679.1"/>
    </source>
</evidence>
<evidence type="ECO:0000313" key="20">
    <source>
        <dbReference type="Proteomes" id="UP000234289"/>
    </source>
</evidence>
<dbReference type="KEGG" id="blin:BLSMQ_2973"/>
<dbReference type="Proteomes" id="UP000234300">
    <property type="component" value="Unassembled WGS sequence"/>
</dbReference>
<dbReference type="EMBL" id="NRGO01000008">
    <property type="protein sequence ID" value="PCC50366.1"/>
    <property type="molecule type" value="Genomic_DNA"/>
</dbReference>
<evidence type="ECO:0000313" key="13">
    <source>
        <dbReference type="EMBL" id="SMY00980.1"/>
    </source>
</evidence>
<evidence type="ECO:0000313" key="25">
    <source>
        <dbReference type="Proteomes" id="UP000283000"/>
    </source>
</evidence>
<dbReference type="EMBL" id="NRGP01000016">
    <property type="protein sequence ID" value="PCC46146.1"/>
    <property type="molecule type" value="Genomic_DNA"/>
</dbReference>
<evidence type="ECO:0000313" key="7">
    <source>
        <dbReference type="EMBL" id="PCC46146.1"/>
    </source>
</evidence>
<reference evidence="21 22" key="4">
    <citation type="submission" date="2017-03" db="EMBL/GenBank/DDBJ databases">
        <authorList>
            <person name="Afonso C.L."/>
            <person name="Miller P.J."/>
            <person name="Scott M.A."/>
            <person name="Spackman E."/>
            <person name="Goraichik I."/>
            <person name="Dimitrov K.M."/>
            <person name="Suarez D.L."/>
            <person name="Swayne D.E."/>
        </authorList>
    </citation>
    <scope>NUCLEOTIDE SEQUENCE [LARGE SCALE GENOMIC DNA]</scope>
    <source>
        <strain evidence="10">6</strain>
        <strain evidence="22">6(3)</strain>
        <strain evidence="12">8</strain>
        <strain evidence="21">8(6)</strain>
        <strain evidence="13">ATCC 9175</strain>
        <strain evidence="11">CNRZ 920</strain>
    </source>
</reference>
<accession>A0A2A3Z3L6</accession>
<sequence>MVWFIVGACVLALVILALTVTILRFNQLSMARSLCDEAKRQLLVELRGRHALVPAYIGTLQQITTRDLSSVELALASAQRAPFGPRGAAAENALTRTIDEAAQIPSQISDRAIAADSSLAMQTGPREELDTTIALLHGQLNVLAERILAGARIYNTNVDLYHRQRERAVSRLFKNVFKAREPFTETDQERSSAEAEPQDQFGASNRTGSAGS</sequence>
<dbReference type="Proteomes" id="UP000234327">
    <property type="component" value="Unassembled WGS sequence"/>
</dbReference>
<dbReference type="Proteomes" id="UP000217564">
    <property type="component" value="Unassembled WGS sequence"/>
</dbReference>
<organism evidence="2 14">
    <name type="scientific">Brevibacterium aurantiacum</name>
    <dbReference type="NCBI Taxonomy" id="273384"/>
    <lineage>
        <taxon>Bacteria</taxon>
        <taxon>Bacillati</taxon>
        <taxon>Actinomycetota</taxon>
        <taxon>Actinomycetes</taxon>
        <taxon>Micrococcales</taxon>
        <taxon>Brevibacteriaceae</taxon>
        <taxon>Brevibacterium</taxon>
    </lineage>
</organism>
<evidence type="ECO:0000313" key="23">
    <source>
        <dbReference type="Proteomes" id="UP000234525"/>
    </source>
</evidence>
<reference evidence="24 25" key="6">
    <citation type="submission" date="2017-12" db="EMBL/GenBank/DDBJ databases">
        <authorList>
            <person name="Levesque S."/>
        </authorList>
    </citation>
    <scope>NUCLEOTIDE SEQUENCE [LARGE SCALE GENOMIC DNA]</scope>
    <source>
        <strain evidence="3 25">SMQ-1417</strain>
        <strain evidence="4 24">SMQ-1420</strain>
    </source>
</reference>
<dbReference type="PATRIC" id="fig|1703.10.peg.3074"/>
<evidence type="ECO:0000313" key="3">
    <source>
        <dbReference type="EMBL" id="AZT94397.1"/>
    </source>
</evidence>
<dbReference type="OrthoDB" id="4807972at2"/>
<evidence type="ECO:0000313" key="11">
    <source>
        <dbReference type="EMBL" id="SMX83573.1"/>
    </source>
</evidence>
<feature type="region of interest" description="Disordered" evidence="1">
    <location>
        <begin position="181"/>
        <end position="212"/>
    </location>
</feature>
<keyword evidence="23" id="KW-1185">Reference proteome</keyword>
<evidence type="ECO:0000313" key="14">
    <source>
        <dbReference type="Proteomes" id="UP000094793"/>
    </source>
</evidence>
<dbReference type="Proteomes" id="UP000217720">
    <property type="component" value="Unassembled WGS sequence"/>
</dbReference>
<dbReference type="Gene3D" id="1.20.1440.20">
    <property type="entry name" value="LemA-like domain"/>
    <property type="match status" value="1"/>
</dbReference>
<evidence type="ECO:0000313" key="5">
    <source>
        <dbReference type="EMBL" id="PCC17393.1"/>
    </source>
</evidence>
<dbReference type="EMBL" id="CP017150">
    <property type="protein sequence ID" value="AOP54679.1"/>
    <property type="molecule type" value="Genomic_DNA"/>
</dbReference>
<dbReference type="EMBL" id="CP025334">
    <property type="protein sequence ID" value="AZT98169.1"/>
    <property type="molecule type" value="Genomic_DNA"/>
</dbReference>
<evidence type="ECO:0000313" key="22">
    <source>
        <dbReference type="Proteomes" id="UP000234327"/>
    </source>
</evidence>
<evidence type="ECO:0000313" key="6">
    <source>
        <dbReference type="EMBL" id="PCC44679.1"/>
    </source>
</evidence>
<evidence type="ECO:0000313" key="21">
    <source>
        <dbReference type="Proteomes" id="UP000234300"/>
    </source>
</evidence>
<dbReference type="EMBL" id="NRGQ01000002">
    <property type="protein sequence ID" value="PCC44679.1"/>
    <property type="molecule type" value="Genomic_DNA"/>
</dbReference>
<name>A0A1D7W6K4_BREAU</name>
<gene>
    <name evidence="13" type="ORF">BAUR9175_03650</name>
    <name evidence="11" type="ORF">BAUR920_01845</name>
    <name evidence="10" type="ORF">BAURA63_01788</name>
    <name evidence="12" type="ORF">BAURA86_02797</name>
    <name evidence="2" type="ORF">BLSMQ_2973</name>
    <name evidence="9" type="ORF">CIK59_05690</name>
    <name evidence="8" type="ORF">CIK62_08340</name>
    <name evidence="7" type="ORF">CIK64_12070</name>
    <name evidence="6" type="ORF">CIK65_00490</name>
    <name evidence="5" type="ORF">CIK79_03230</name>
    <name evidence="3" type="ORF">CXR23_15610</name>
    <name evidence="4" type="ORF">CXR27_15075</name>
</gene>
<evidence type="ECO:0000256" key="1">
    <source>
        <dbReference type="SAM" id="MobiDB-lite"/>
    </source>
</evidence>
<dbReference type="Proteomes" id="UP000234525">
    <property type="component" value="Unassembled WGS sequence"/>
</dbReference>
<dbReference type="EMBL" id="NRGX01000001">
    <property type="protein sequence ID" value="PCC17393.1"/>
    <property type="molecule type" value="Genomic_DNA"/>
</dbReference>
<dbReference type="Proteomes" id="UP000218377">
    <property type="component" value="Unassembled WGS sequence"/>
</dbReference>
<reference evidence="2" key="1">
    <citation type="submission" date="2016-09" db="EMBL/GenBank/DDBJ databases">
        <title>Complete Genome Sequence of Brevibacterium aurantiacum SMQ-1335.</title>
        <authorList>
            <person name="de Melo A.G."/>
            <person name="Labrie S.J."/>
            <person name="Dumaresq J."/>
            <person name="Roberts R.J."/>
            <person name="Tremblay D.M."/>
            <person name="Moineau S."/>
        </authorList>
    </citation>
    <scope>NUCLEOTIDE SEQUENCE</scope>
    <source>
        <strain evidence="2">SMQ-1335</strain>
    </source>
</reference>
<accession>A0A2H1KH18</accession>
<evidence type="ECO:0000313" key="10">
    <source>
        <dbReference type="EMBL" id="SMX81338.1"/>
    </source>
</evidence>
<dbReference type="EMBL" id="NRHA01000008">
    <property type="protein sequence ID" value="PCC54510.1"/>
    <property type="molecule type" value="Genomic_DNA"/>
</dbReference>
<protein>
    <submittedName>
        <fullName evidence="3">LemA family protein</fullName>
    </submittedName>
    <submittedName>
        <fullName evidence="10">Uncharacterized conserved protein</fullName>
    </submittedName>
</protein>